<evidence type="ECO:0000313" key="8">
    <source>
        <dbReference type="Proteomes" id="UP000664800"/>
    </source>
</evidence>
<dbReference type="GO" id="GO:0009295">
    <property type="term" value="C:nucleoid"/>
    <property type="evidence" value="ECO:0007669"/>
    <property type="project" value="UniProtKB-SubCell"/>
</dbReference>
<feature type="domain" description="DNA-binding protein H-NS-like C-terminal" evidence="6">
    <location>
        <begin position="61"/>
        <end position="100"/>
    </location>
</feature>
<dbReference type="AlphaFoldDB" id="A0A8I1SYK3"/>
<dbReference type="SMART" id="SM00528">
    <property type="entry name" value="HNS"/>
    <property type="match status" value="1"/>
</dbReference>
<dbReference type="Proteomes" id="UP000664800">
    <property type="component" value="Unassembled WGS sequence"/>
</dbReference>
<evidence type="ECO:0000256" key="5">
    <source>
        <dbReference type="SAM" id="MobiDB-lite"/>
    </source>
</evidence>
<evidence type="ECO:0000256" key="1">
    <source>
        <dbReference type="ARBA" id="ARBA00004453"/>
    </source>
</evidence>
<accession>A0A8I1SYK3</accession>
<evidence type="ECO:0000256" key="4">
    <source>
        <dbReference type="ARBA" id="ARBA00023125"/>
    </source>
</evidence>
<keyword evidence="4" id="KW-0238">DNA-binding</keyword>
<name>A0A8I1SYK3_THIA3</name>
<dbReference type="SUPFAM" id="SSF81273">
    <property type="entry name" value="H-NS histone-like proteins"/>
    <property type="match status" value="1"/>
</dbReference>
<keyword evidence="3" id="KW-0963">Cytoplasm</keyword>
<comment type="similarity">
    <text evidence="2">Belongs to the histone-like protein H-NS family.</text>
</comment>
<sequence>MNLKELLEQKAILEQQIATARQAELGNAINQAKKLVEEYALTPEQIFGIRPTSSTGAKKGPKAGGTVAPKYQDPVTGKTWTGRGIAPAWIKDKNKDDFLIKY</sequence>
<evidence type="ECO:0000259" key="6">
    <source>
        <dbReference type="SMART" id="SM00528"/>
    </source>
</evidence>
<comment type="subcellular location">
    <subcellularLocation>
        <location evidence="1">Cytoplasm</location>
        <location evidence="1">Nucleoid</location>
    </subcellularLocation>
</comment>
<evidence type="ECO:0000313" key="7">
    <source>
        <dbReference type="EMBL" id="MBN8745749.1"/>
    </source>
</evidence>
<feature type="region of interest" description="Disordered" evidence="5">
    <location>
        <begin position="50"/>
        <end position="76"/>
    </location>
</feature>
<gene>
    <name evidence="7" type="ORF">J0I24_15870</name>
</gene>
<organism evidence="7 8">
    <name type="scientific">Thiomonas arsenitoxydans (strain DSM 22701 / CIP 110005 / 3As)</name>
    <dbReference type="NCBI Taxonomy" id="426114"/>
    <lineage>
        <taxon>Bacteria</taxon>
        <taxon>Pseudomonadati</taxon>
        <taxon>Pseudomonadota</taxon>
        <taxon>Betaproteobacteria</taxon>
        <taxon>Burkholderiales</taxon>
        <taxon>Thiomonas</taxon>
    </lineage>
</organism>
<dbReference type="Pfam" id="PF00816">
    <property type="entry name" value="Histone_HNS"/>
    <property type="match status" value="1"/>
</dbReference>
<comment type="caution">
    <text evidence="7">The sequence shown here is derived from an EMBL/GenBank/DDBJ whole genome shotgun (WGS) entry which is preliminary data.</text>
</comment>
<proteinExistence type="inferred from homology"/>
<dbReference type="PANTHER" id="PTHR38097:SF2">
    <property type="entry name" value="DNA-BINDING PROTEIN STPA"/>
    <property type="match status" value="1"/>
</dbReference>
<dbReference type="InterPro" id="IPR027444">
    <property type="entry name" value="H-NS_C_dom"/>
</dbReference>
<dbReference type="PANTHER" id="PTHR38097">
    <property type="match status" value="1"/>
</dbReference>
<reference evidence="7" key="1">
    <citation type="submission" date="2021-02" db="EMBL/GenBank/DDBJ databases">
        <title>Thiocyanate and organic carbon inputs drive convergent selection for specific autotrophic Afipia and Thiobacillus strains within complex microbiomes.</title>
        <authorList>
            <person name="Huddy R.J."/>
            <person name="Sachdeva R."/>
            <person name="Kadzinga F."/>
            <person name="Kantor R.S."/>
            <person name="Harrison S.T.L."/>
            <person name="Banfield J.F."/>
        </authorList>
    </citation>
    <scope>NUCLEOTIDE SEQUENCE</scope>
    <source>
        <strain evidence="7">SCN18_13_7_16_R3_B_64_19</strain>
    </source>
</reference>
<dbReference type="RefSeq" id="WP_276732949.1">
    <property type="nucleotide sequence ID" value="NZ_JAFKMR010000040.1"/>
</dbReference>
<protein>
    <submittedName>
        <fullName evidence="7">H-NS histone family protein</fullName>
    </submittedName>
</protein>
<dbReference type="EMBL" id="JAFKMR010000040">
    <property type="protein sequence ID" value="MBN8745749.1"/>
    <property type="molecule type" value="Genomic_DNA"/>
</dbReference>
<dbReference type="Gene3D" id="4.10.430.30">
    <property type="match status" value="1"/>
</dbReference>
<evidence type="ECO:0000256" key="2">
    <source>
        <dbReference type="ARBA" id="ARBA00010610"/>
    </source>
</evidence>
<evidence type="ECO:0000256" key="3">
    <source>
        <dbReference type="ARBA" id="ARBA00022490"/>
    </source>
</evidence>
<dbReference type="GO" id="GO:0003677">
    <property type="term" value="F:DNA binding"/>
    <property type="evidence" value="ECO:0007669"/>
    <property type="project" value="UniProtKB-KW"/>
</dbReference>